<feature type="transmembrane region" description="Helical" evidence="6">
    <location>
        <begin position="204"/>
        <end position="223"/>
    </location>
</feature>
<keyword evidence="4 6" id="KW-1133">Transmembrane helix</keyword>
<keyword evidence="5 6" id="KW-0472">Membrane</keyword>
<evidence type="ECO:0000256" key="6">
    <source>
        <dbReference type="SAM" id="Phobius"/>
    </source>
</evidence>
<sequence>MSYFTRRPIAAIFIACILICIAYTGADKRNTGDAAKSGVNIRGTVENVALKERCNEYKIGPYLISDYGRQKEYKMGDVLDVRGRLKNFREISIEGFDYGRVLRAKGYTYVVYASSIEYIGVEKNLYFYSGIIKARVYKNIEMIFGSRAPFLKGILFGDKSAMDSELLDAFSDTGIMHIFAVSGLHVGITCAMISLLLKKAGNTLRVFGITLFLIMYAFMTGFTPSVTRAALFFIISEIAFFAGCEYDLKCALYATAIVLMLKNPYVIYDAGFLLSFSAVFSVCSFYDLLQKKVGFAPLSMTLSANMMTWPVTYAVFKNVSLISPVANVLVVPLVPLLMAGSLSCIFLSFVSLRSSIFVSEIVILIVDYSAIVSMKLSDMSFASMKVSEPSMPLVIIYYMAAVAFVIYYESRRVKEQMNAAKGYE</sequence>
<evidence type="ECO:0000256" key="1">
    <source>
        <dbReference type="ARBA" id="ARBA00004651"/>
    </source>
</evidence>
<dbReference type="NCBIfam" id="TIGR00360">
    <property type="entry name" value="ComEC_N-term"/>
    <property type="match status" value="1"/>
</dbReference>
<evidence type="ECO:0000256" key="2">
    <source>
        <dbReference type="ARBA" id="ARBA00022475"/>
    </source>
</evidence>
<evidence type="ECO:0000256" key="4">
    <source>
        <dbReference type="ARBA" id="ARBA00022989"/>
    </source>
</evidence>
<dbReference type="STRING" id="1286171.EAL2_c14490"/>
<dbReference type="KEGG" id="eac:EAL2_c14490"/>
<dbReference type="eggNOG" id="COG0658">
    <property type="taxonomic scope" value="Bacteria"/>
</dbReference>
<dbReference type="GO" id="GO:0005886">
    <property type="term" value="C:plasma membrane"/>
    <property type="evidence" value="ECO:0007669"/>
    <property type="project" value="UniProtKB-SubCell"/>
</dbReference>
<evidence type="ECO:0000256" key="3">
    <source>
        <dbReference type="ARBA" id="ARBA00022692"/>
    </source>
</evidence>
<dbReference type="OrthoDB" id="9761531at2"/>
<dbReference type="InterPro" id="IPR052159">
    <property type="entry name" value="Competence_DNA_uptake"/>
</dbReference>
<feature type="transmembrane region" description="Helical" evidence="6">
    <location>
        <begin position="266"/>
        <end position="289"/>
    </location>
</feature>
<evidence type="ECO:0000256" key="5">
    <source>
        <dbReference type="ARBA" id="ARBA00023136"/>
    </source>
</evidence>
<comment type="subcellular location">
    <subcellularLocation>
        <location evidence="1">Cell membrane</location>
        <topology evidence="1">Multi-pass membrane protein</topology>
    </subcellularLocation>
</comment>
<dbReference type="PATRIC" id="fig|1286171.3.peg.1400"/>
<organism evidence="8 9">
    <name type="scientific">Peptoclostridium acidaminophilum DSM 3953</name>
    <dbReference type="NCBI Taxonomy" id="1286171"/>
    <lineage>
        <taxon>Bacteria</taxon>
        <taxon>Bacillati</taxon>
        <taxon>Bacillota</taxon>
        <taxon>Clostridia</taxon>
        <taxon>Peptostreptococcales</taxon>
        <taxon>Peptoclostridiaceae</taxon>
        <taxon>Peptoclostridium</taxon>
    </lineage>
</organism>
<evidence type="ECO:0000313" key="8">
    <source>
        <dbReference type="EMBL" id="AHM56744.1"/>
    </source>
</evidence>
<name>W8T4Q7_PEPAC</name>
<gene>
    <name evidence="8" type="ORF">EAL2_c14490</name>
</gene>
<feature type="transmembrane region" description="Helical" evidence="6">
    <location>
        <begin position="174"/>
        <end position="197"/>
    </location>
</feature>
<feature type="transmembrane region" description="Helical" evidence="6">
    <location>
        <begin position="389"/>
        <end position="408"/>
    </location>
</feature>
<accession>W8T4Q7</accession>
<evidence type="ECO:0000259" key="7">
    <source>
        <dbReference type="Pfam" id="PF03772"/>
    </source>
</evidence>
<feature type="transmembrane region" description="Helical" evidence="6">
    <location>
        <begin position="356"/>
        <end position="377"/>
    </location>
</feature>
<keyword evidence="9" id="KW-1185">Reference proteome</keyword>
<feature type="transmembrane region" description="Helical" evidence="6">
    <location>
        <begin position="295"/>
        <end position="316"/>
    </location>
</feature>
<dbReference type="EMBL" id="CP007452">
    <property type="protein sequence ID" value="AHM56744.1"/>
    <property type="molecule type" value="Genomic_DNA"/>
</dbReference>
<protein>
    <submittedName>
        <fullName evidence="8">Putative competence membrane protein</fullName>
    </submittedName>
</protein>
<feature type="transmembrane region" description="Helical" evidence="6">
    <location>
        <begin position="328"/>
        <end position="350"/>
    </location>
</feature>
<dbReference type="AlphaFoldDB" id="W8T4Q7"/>
<evidence type="ECO:0000313" key="9">
    <source>
        <dbReference type="Proteomes" id="UP000019591"/>
    </source>
</evidence>
<proteinExistence type="predicted"/>
<keyword evidence="2" id="KW-1003">Cell membrane</keyword>
<feature type="domain" description="ComEC/Rec2-related protein" evidence="7">
    <location>
        <begin position="154"/>
        <end position="409"/>
    </location>
</feature>
<dbReference type="InterPro" id="IPR004477">
    <property type="entry name" value="ComEC_N"/>
</dbReference>
<dbReference type="HOGENOM" id="CLU_623623_0_0_9"/>
<dbReference type="Pfam" id="PF03772">
    <property type="entry name" value="Competence"/>
    <property type="match status" value="1"/>
</dbReference>
<dbReference type="PANTHER" id="PTHR30619">
    <property type="entry name" value="DNA INTERNALIZATION/COMPETENCE PROTEIN COMEC/REC2"/>
    <property type="match status" value="1"/>
</dbReference>
<keyword evidence="3 6" id="KW-0812">Transmembrane</keyword>
<dbReference type="RefSeq" id="WP_025435728.1">
    <property type="nucleotide sequence ID" value="NZ_CP007452.1"/>
</dbReference>
<dbReference type="Proteomes" id="UP000019591">
    <property type="component" value="Chromosome"/>
</dbReference>
<dbReference type="PANTHER" id="PTHR30619:SF1">
    <property type="entry name" value="RECOMBINATION PROTEIN 2"/>
    <property type="match status" value="1"/>
</dbReference>
<reference evidence="8 9" key="1">
    <citation type="journal article" date="2014" name="Genome Announc.">
        <title>Complete Genome Sequence of Amino Acid-Utilizing Eubacterium acidaminophilum al-2 (DSM 3953).</title>
        <authorList>
            <person name="Poehlein A."/>
            <person name="Andreesen J.R."/>
            <person name="Daniel R."/>
        </authorList>
    </citation>
    <scope>NUCLEOTIDE SEQUENCE [LARGE SCALE GENOMIC DNA]</scope>
    <source>
        <strain evidence="8 9">DSM 3953</strain>
    </source>
</reference>